<protein>
    <submittedName>
        <fullName evidence="2">Uncharacterized protein</fullName>
    </submittedName>
</protein>
<proteinExistence type="predicted"/>
<reference evidence="2 3" key="1">
    <citation type="journal article" date="2019" name="Nat. Commun.">
        <title>A new type of DNA phosphorothioation-based antiviral system in archaea.</title>
        <authorList>
            <person name="Xiong L."/>
            <person name="Liu S."/>
            <person name="Chen S."/>
            <person name="Xiao Y."/>
            <person name="Zhu B."/>
            <person name="Gao Y."/>
            <person name="Zhang Y."/>
            <person name="Chen B."/>
            <person name="Luo J."/>
            <person name="Deng Z."/>
            <person name="Chen X."/>
            <person name="Wang L."/>
            <person name="Chen S."/>
        </authorList>
    </citation>
    <scope>NUCLEOTIDE SEQUENCE [LARGE SCALE GENOMIC DNA]</scope>
    <source>
        <strain evidence="2 3">CBA1105</strain>
    </source>
</reference>
<keyword evidence="1" id="KW-0472">Membrane</keyword>
<dbReference type="RefSeq" id="WP_049993447.1">
    <property type="nucleotide sequence ID" value="NZ_CP031310.1"/>
</dbReference>
<sequence length="265" mass="29026">MSERRRGRAVSDVVAFTLMFGIILTSVGLVATFGLAELNSFNEHQKIENADRTFELIARSFDELEESQATVRTEAIELGGSSITVEESSSLTVTVRDTDTGTTHTESFPLNTLQYEVDNRLIGYENGATYRVRTNADGGIINRDPGLVCSDGQAVLSLVTIRAEEDRYISGSGTLRITGRLNDSSLLYPVSDTDVGNASAADQVDLQFTFSGESRAREWANHFDRAPGDWSVTSQTDTSVTVRCGASEDLDHVYVRRSIIEVSYS</sequence>
<name>A0A4D6H840_9EURY</name>
<evidence type="ECO:0000313" key="3">
    <source>
        <dbReference type="Proteomes" id="UP000296706"/>
    </source>
</evidence>
<accession>A0A4D6H840</accession>
<dbReference type="Proteomes" id="UP000296706">
    <property type="component" value="Chromosome"/>
</dbReference>
<organism evidence="2 3">
    <name type="scientific">Halapricum salinum</name>
    <dbReference type="NCBI Taxonomy" id="1457250"/>
    <lineage>
        <taxon>Archaea</taxon>
        <taxon>Methanobacteriati</taxon>
        <taxon>Methanobacteriota</taxon>
        <taxon>Stenosarchaea group</taxon>
        <taxon>Halobacteria</taxon>
        <taxon>Halobacteriales</taxon>
        <taxon>Haloarculaceae</taxon>
        <taxon>Halapricum</taxon>
    </lineage>
</organism>
<keyword evidence="1" id="KW-1133">Transmembrane helix</keyword>
<evidence type="ECO:0000313" key="2">
    <source>
        <dbReference type="EMBL" id="QCC50003.1"/>
    </source>
</evidence>
<dbReference type="Pfam" id="PF23960">
    <property type="entry name" value="DUF7289"/>
    <property type="match status" value="1"/>
</dbReference>
<dbReference type="STRING" id="1457250.GCA_000755225_02627"/>
<dbReference type="EMBL" id="CP031310">
    <property type="protein sequence ID" value="QCC50003.1"/>
    <property type="molecule type" value="Genomic_DNA"/>
</dbReference>
<gene>
    <name evidence="2" type="ORF">DV733_01655</name>
</gene>
<dbReference type="AlphaFoldDB" id="A0A4D6H840"/>
<evidence type="ECO:0000256" key="1">
    <source>
        <dbReference type="SAM" id="Phobius"/>
    </source>
</evidence>
<dbReference type="GeneID" id="39846533"/>
<dbReference type="KEGG" id="hsn:DV733_01655"/>
<keyword evidence="1" id="KW-0812">Transmembrane</keyword>
<dbReference type="OrthoDB" id="118051at2157"/>
<dbReference type="InterPro" id="IPR055713">
    <property type="entry name" value="DUF7289"/>
</dbReference>
<keyword evidence="3" id="KW-1185">Reference proteome</keyword>
<feature type="transmembrane region" description="Helical" evidence="1">
    <location>
        <begin position="12"/>
        <end position="36"/>
    </location>
</feature>